<dbReference type="InterPro" id="IPR003798">
    <property type="entry name" value="DNA_recombination_RmuC"/>
</dbReference>
<comment type="caution">
    <text evidence="7">The sequence shown here is derived from an EMBL/GenBank/DDBJ whole genome shotgun (WGS) entry which is preliminary data.</text>
</comment>
<protein>
    <submittedName>
        <fullName evidence="7">DNA recombination protein RmuC</fullName>
    </submittedName>
</protein>
<organism evidence="7 8">
    <name type="scientific">Schaalia naturae</name>
    <dbReference type="NCBI Taxonomy" id="635203"/>
    <lineage>
        <taxon>Bacteria</taxon>
        <taxon>Bacillati</taxon>
        <taxon>Actinomycetota</taxon>
        <taxon>Actinomycetes</taxon>
        <taxon>Actinomycetales</taxon>
        <taxon>Actinomycetaceae</taxon>
        <taxon>Schaalia</taxon>
    </lineage>
</organism>
<feature type="coiled-coil region" evidence="5">
    <location>
        <begin position="55"/>
        <end position="89"/>
    </location>
</feature>
<accession>A0ABW2SIR6</accession>
<evidence type="ECO:0000313" key="7">
    <source>
        <dbReference type="EMBL" id="MFC7579750.1"/>
    </source>
</evidence>
<sequence length="432" mass="47103">MTWMMIVVAVCAGVAAGAILGWVGGARSGRSETAADLAAARATIDAMERSGQERESHWREQIELVERRRADLEARIEEQAQAREQTLAADSQRALREQRERGRVLEALAPVQDRLAAMQAAITQMEQQRQSQYGSLEAQMAQARDADHRLRAATSALEAALRNTSVRGAWGEAQLRNIVESAGLVEHVDFDVQSSVPTEEGRKRPDMVLHLPGGKSLPIDAKVPFDSYIRAMEIPAGAGGEEGRRREELMTAHVKALRAHVDALAKRAYWEALDASPDFVIAFIPSESLLSAALEADPPLLDYAFGKKVALASPVTLWSVMRTVGYAWQQQVLTDQAKELFDLSRQLYDRIGALAGHAESMRSSLGKAVEAWNRFAGSLETRVLVTARRLQVLDESKVIPETHAVEQSPRLLTAPEVAAGGRDDVSGGGSTS</sequence>
<keyword evidence="8" id="KW-1185">Reference proteome</keyword>
<dbReference type="EMBL" id="JBHTEF010000001">
    <property type="protein sequence ID" value="MFC7579750.1"/>
    <property type="molecule type" value="Genomic_DNA"/>
</dbReference>
<evidence type="ECO:0000313" key="8">
    <source>
        <dbReference type="Proteomes" id="UP001596527"/>
    </source>
</evidence>
<evidence type="ECO:0000256" key="3">
    <source>
        <dbReference type="ARBA" id="ARBA00023054"/>
    </source>
</evidence>
<dbReference type="RefSeq" id="WP_380971225.1">
    <property type="nucleotide sequence ID" value="NZ_JBHTEF010000001.1"/>
</dbReference>
<reference evidence="8" key="1">
    <citation type="journal article" date="2019" name="Int. J. Syst. Evol. Microbiol.">
        <title>The Global Catalogue of Microorganisms (GCM) 10K type strain sequencing project: providing services to taxonomists for standard genome sequencing and annotation.</title>
        <authorList>
            <consortium name="The Broad Institute Genomics Platform"/>
            <consortium name="The Broad Institute Genome Sequencing Center for Infectious Disease"/>
            <person name="Wu L."/>
            <person name="Ma J."/>
        </authorList>
    </citation>
    <scope>NUCLEOTIDE SEQUENCE [LARGE SCALE GENOMIC DNA]</scope>
    <source>
        <strain evidence="8">CCUG 56698</strain>
    </source>
</reference>
<keyword evidence="3 5" id="KW-0175">Coiled coil</keyword>
<gene>
    <name evidence="7" type="primary">rmuC</name>
    <name evidence="7" type="ORF">ACFQWG_00695</name>
</gene>
<dbReference type="Pfam" id="PF02646">
    <property type="entry name" value="RmuC"/>
    <property type="match status" value="1"/>
</dbReference>
<evidence type="ECO:0000256" key="4">
    <source>
        <dbReference type="ARBA" id="ARBA00023172"/>
    </source>
</evidence>
<dbReference type="PANTHER" id="PTHR30563:SF0">
    <property type="entry name" value="DNA RECOMBINATION PROTEIN RMUC"/>
    <property type="match status" value="1"/>
</dbReference>
<evidence type="ECO:0000256" key="2">
    <source>
        <dbReference type="ARBA" id="ARBA00009840"/>
    </source>
</evidence>
<feature type="region of interest" description="Disordered" evidence="6">
    <location>
        <begin position="404"/>
        <end position="432"/>
    </location>
</feature>
<keyword evidence="4" id="KW-0233">DNA recombination</keyword>
<proteinExistence type="inferred from homology"/>
<comment type="similarity">
    <text evidence="2">Belongs to the RmuC family.</text>
</comment>
<evidence type="ECO:0000256" key="5">
    <source>
        <dbReference type="SAM" id="Coils"/>
    </source>
</evidence>
<evidence type="ECO:0000256" key="6">
    <source>
        <dbReference type="SAM" id="MobiDB-lite"/>
    </source>
</evidence>
<evidence type="ECO:0000256" key="1">
    <source>
        <dbReference type="ARBA" id="ARBA00003416"/>
    </source>
</evidence>
<comment type="function">
    <text evidence="1">Involved in DNA recombination.</text>
</comment>
<dbReference type="PANTHER" id="PTHR30563">
    <property type="entry name" value="DNA RECOMBINATION PROTEIN RMUC"/>
    <property type="match status" value="1"/>
</dbReference>
<dbReference type="Proteomes" id="UP001596527">
    <property type="component" value="Unassembled WGS sequence"/>
</dbReference>
<name>A0ABW2SIR6_9ACTO</name>